<evidence type="ECO:0000313" key="2">
    <source>
        <dbReference type="Proteomes" id="UP000254405"/>
    </source>
</evidence>
<dbReference type="GO" id="GO:0006508">
    <property type="term" value="P:proteolysis"/>
    <property type="evidence" value="ECO:0007669"/>
    <property type="project" value="UniProtKB-KW"/>
</dbReference>
<gene>
    <name evidence="1" type="primary">yegQ</name>
    <name evidence="1" type="ORF">NCTC8985_00351</name>
</gene>
<dbReference type="Proteomes" id="UP000254405">
    <property type="component" value="Unassembled WGS sequence"/>
</dbReference>
<dbReference type="GO" id="GO:0008233">
    <property type="term" value="F:peptidase activity"/>
    <property type="evidence" value="ECO:0007669"/>
    <property type="project" value="UniProtKB-KW"/>
</dbReference>
<accession>A0A376TEK3</accession>
<evidence type="ECO:0000313" key="1">
    <source>
        <dbReference type="EMBL" id="STI75143.1"/>
    </source>
</evidence>
<dbReference type="AlphaFoldDB" id="A0A376TEK3"/>
<protein>
    <submittedName>
        <fullName evidence="1">Putative protease YegQ</fullName>
    </submittedName>
</protein>
<reference evidence="1 2" key="1">
    <citation type="submission" date="2018-06" db="EMBL/GenBank/DDBJ databases">
        <authorList>
            <consortium name="Pathogen Informatics"/>
            <person name="Doyle S."/>
        </authorList>
    </citation>
    <scope>NUCLEOTIDE SEQUENCE [LARGE SCALE GENOMIC DNA]</scope>
    <source>
        <strain evidence="1 2">NCTC8985</strain>
    </source>
</reference>
<organism evidence="1 2">
    <name type="scientific">Escherichia coli</name>
    <dbReference type="NCBI Taxonomy" id="562"/>
    <lineage>
        <taxon>Bacteria</taxon>
        <taxon>Pseudomonadati</taxon>
        <taxon>Pseudomonadota</taxon>
        <taxon>Gammaproteobacteria</taxon>
        <taxon>Enterobacterales</taxon>
        <taxon>Enterobacteriaceae</taxon>
        <taxon>Escherichia</taxon>
    </lineage>
</organism>
<keyword evidence="1" id="KW-0645">Protease</keyword>
<keyword evidence="1" id="KW-0378">Hydrolase</keyword>
<name>A0A376TEK3_ECOLX</name>
<sequence length="48" mass="5924">MTPLRENRSIPACWKLWKVWRIVGYTEGFLRRHTHDDYQNYEYGYSVS</sequence>
<proteinExistence type="predicted"/>
<dbReference type="EMBL" id="UGCO01000001">
    <property type="protein sequence ID" value="STI75143.1"/>
    <property type="molecule type" value="Genomic_DNA"/>
</dbReference>